<evidence type="ECO:0000256" key="7">
    <source>
        <dbReference type="ARBA" id="ARBA00022832"/>
    </source>
</evidence>
<evidence type="ECO:0000256" key="12">
    <source>
        <dbReference type="ARBA" id="ARBA00023239"/>
    </source>
</evidence>
<evidence type="ECO:0000256" key="9">
    <source>
        <dbReference type="ARBA" id="ARBA00023098"/>
    </source>
</evidence>
<comment type="function">
    <text evidence="14">Catalyzes the third of the four reactions of the long-chain fatty acids elongation cycle. This endoplasmic reticulum-bound enzymatic process, allows the addition of two carbons to the chain of long- and very long-chain fatty acids/VLCFAs per cycle. This enzyme catalyzes the dehydration of the 3-hydroxyacyl-CoA intermediate into trans-2,3-enoyl-CoA, within each cycle of fatty acid elongation. Thereby, it participates to the production of VLCFAs of different chain lengths that are involved in multiple biological processes as precursors of membrane lipids and lipid mediators.</text>
</comment>
<accession>A0AAF0F0R8</accession>
<evidence type="ECO:0000256" key="11">
    <source>
        <dbReference type="ARBA" id="ARBA00023160"/>
    </source>
</evidence>
<keyword evidence="8 14" id="KW-1133">Transmembrane helix</keyword>
<keyword evidence="7 14" id="KW-0276">Fatty acid metabolism</keyword>
<dbReference type="Proteomes" id="UP001217754">
    <property type="component" value="Chromosome 1"/>
</dbReference>
<keyword evidence="6 14" id="KW-0812">Transmembrane</keyword>
<dbReference type="PANTHER" id="PTHR11035:SF3">
    <property type="entry name" value="VERY-LONG-CHAIN (3R)-3-HYDROXYACYL-COA DEHYDRATASE"/>
    <property type="match status" value="1"/>
</dbReference>
<reference evidence="15" key="1">
    <citation type="submission" date="2023-03" db="EMBL/GenBank/DDBJ databases">
        <title>Mating type loci evolution in Malassezia.</title>
        <authorList>
            <person name="Coelho M.A."/>
        </authorList>
    </citation>
    <scope>NUCLEOTIDE SEQUENCE</scope>
    <source>
        <strain evidence="15">CBS 9431</strain>
    </source>
</reference>
<sequence length="299" mass="34148">MSAKTAPPSRPLVTFYLTCYNLLQFVGWLRIFIGIVLFLVHGSDARKMVYQSVVDFVHKYTPDVVASPAVSFANHHPVIATVLGRMSEMHEYIGTLVVIFQTLAILEVVHAMVGFVKSSPVTTFMQVASRLIVLWFVTEKYEAAAKSPFYTVMVFAWSLSEVTRYPFYVNQLLDSPSFMALWARYSFFIVLYPMGVIGEMQSIWASLPHDVAWPWVDATGWSVRDLVFLALLPLYIPGLFYLYTYLLASRRKVLGNDFIGSKGRAAVQAKRDAYLARFRKLHDKKEQDKEDAEINQSWQ</sequence>
<keyword evidence="9 14" id="KW-0443">Lipid metabolism</keyword>
<evidence type="ECO:0000256" key="4">
    <source>
        <dbReference type="ARBA" id="ARBA00013122"/>
    </source>
</evidence>
<evidence type="ECO:0000256" key="8">
    <source>
        <dbReference type="ARBA" id="ARBA00022989"/>
    </source>
</evidence>
<dbReference type="GeneID" id="85224317"/>
<comment type="catalytic activity">
    <reaction evidence="13 14">
        <text>a very-long-chain (3R)-3-hydroxyacyl-CoA = a very-long-chain (2E)-enoyl-CoA + H2O</text>
        <dbReference type="Rhea" id="RHEA:45812"/>
        <dbReference type="ChEBI" id="CHEBI:15377"/>
        <dbReference type="ChEBI" id="CHEBI:83728"/>
        <dbReference type="ChEBI" id="CHEBI:85440"/>
        <dbReference type="EC" id="4.2.1.134"/>
    </reaction>
</comment>
<comment type="caution">
    <text evidence="14">Lacks conserved residue(s) required for the propagation of feature annotation.</text>
</comment>
<dbReference type="InterPro" id="IPR007482">
    <property type="entry name" value="Tyr_Pase-like_PTPLA"/>
</dbReference>
<comment type="pathway">
    <text evidence="2 14">Lipid metabolism; fatty acid biosynthesis.</text>
</comment>
<evidence type="ECO:0000313" key="15">
    <source>
        <dbReference type="EMBL" id="WFD37721.1"/>
    </source>
</evidence>
<keyword evidence="5 14" id="KW-0444">Lipid biosynthesis</keyword>
<dbReference type="EC" id="4.2.1.134" evidence="4 14"/>
<keyword evidence="10 14" id="KW-0472">Membrane</keyword>
<protein>
    <recommendedName>
        <fullName evidence="4 14">Very-long-chain (3R)-3-hydroxyacyl-CoA dehydratase</fullName>
        <ecNumber evidence="4 14">4.2.1.134</ecNumber>
    </recommendedName>
</protein>
<keyword evidence="12 14" id="KW-0456">Lyase</keyword>
<feature type="transmembrane region" description="Helical" evidence="14">
    <location>
        <begin position="20"/>
        <end position="40"/>
    </location>
</feature>
<evidence type="ECO:0000256" key="3">
    <source>
        <dbReference type="ARBA" id="ARBA00007811"/>
    </source>
</evidence>
<dbReference type="GO" id="GO:0102158">
    <property type="term" value="F:very-long-chain (3R)-3-hydroxyacyl-CoA dehydratase activity"/>
    <property type="evidence" value="ECO:0007669"/>
    <property type="project" value="UniProtKB-EC"/>
</dbReference>
<evidence type="ECO:0000256" key="10">
    <source>
        <dbReference type="ARBA" id="ARBA00023136"/>
    </source>
</evidence>
<evidence type="ECO:0000256" key="5">
    <source>
        <dbReference type="ARBA" id="ARBA00022516"/>
    </source>
</evidence>
<dbReference type="Pfam" id="PF04387">
    <property type="entry name" value="PTPLA"/>
    <property type="match status" value="1"/>
</dbReference>
<dbReference type="GO" id="GO:0030497">
    <property type="term" value="P:fatty acid elongation"/>
    <property type="evidence" value="ECO:0007669"/>
    <property type="project" value="TreeGrafter"/>
</dbReference>
<dbReference type="AlphaFoldDB" id="A0AAF0F0R8"/>
<keyword evidence="16" id="KW-1185">Reference proteome</keyword>
<dbReference type="GO" id="GO:0042761">
    <property type="term" value="P:very long-chain fatty acid biosynthetic process"/>
    <property type="evidence" value="ECO:0007669"/>
    <property type="project" value="TreeGrafter"/>
</dbReference>
<comment type="subcellular location">
    <subcellularLocation>
        <location evidence="14">Endoplasmic reticulum membrane</location>
        <topology evidence="14">Multi-pass membrane protein</topology>
    </subcellularLocation>
    <subcellularLocation>
        <location evidence="1">Membrane</location>
        <topology evidence="1">Multi-pass membrane protein</topology>
    </subcellularLocation>
</comment>
<dbReference type="RefSeq" id="XP_060120618.1">
    <property type="nucleotide sequence ID" value="XM_060264635.1"/>
</dbReference>
<name>A0AAF0F0R8_9BASI</name>
<evidence type="ECO:0000256" key="1">
    <source>
        <dbReference type="ARBA" id="ARBA00004141"/>
    </source>
</evidence>
<organism evidence="15 16">
    <name type="scientific">Malassezia japonica</name>
    <dbReference type="NCBI Taxonomy" id="223818"/>
    <lineage>
        <taxon>Eukaryota</taxon>
        <taxon>Fungi</taxon>
        <taxon>Dikarya</taxon>
        <taxon>Basidiomycota</taxon>
        <taxon>Ustilaginomycotina</taxon>
        <taxon>Malasseziomycetes</taxon>
        <taxon>Malasseziales</taxon>
        <taxon>Malasseziaceae</taxon>
        <taxon>Malassezia</taxon>
    </lineage>
</organism>
<feature type="transmembrane region" description="Helical" evidence="14">
    <location>
        <begin position="227"/>
        <end position="248"/>
    </location>
</feature>
<feature type="transmembrane region" description="Helical" evidence="14">
    <location>
        <begin position="185"/>
        <end position="207"/>
    </location>
</feature>
<dbReference type="GO" id="GO:0005789">
    <property type="term" value="C:endoplasmic reticulum membrane"/>
    <property type="evidence" value="ECO:0007669"/>
    <property type="project" value="UniProtKB-SubCell"/>
</dbReference>
<dbReference type="GO" id="GO:0030148">
    <property type="term" value="P:sphingolipid biosynthetic process"/>
    <property type="evidence" value="ECO:0007669"/>
    <property type="project" value="TreeGrafter"/>
</dbReference>
<evidence type="ECO:0000256" key="14">
    <source>
        <dbReference type="RuleBase" id="RU363109"/>
    </source>
</evidence>
<comment type="similarity">
    <text evidence="3 14">Belongs to the very long-chain fatty acids dehydratase HACD family.</text>
</comment>
<dbReference type="PANTHER" id="PTHR11035">
    <property type="entry name" value="VERY-LONG-CHAIN (3R)-3-HYDROXYACYL-COA DEHYDRATASE"/>
    <property type="match status" value="1"/>
</dbReference>
<keyword evidence="14" id="KW-0256">Endoplasmic reticulum</keyword>
<feature type="transmembrane region" description="Helical" evidence="14">
    <location>
        <begin position="92"/>
        <end position="113"/>
    </location>
</feature>
<evidence type="ECO:0000256" key="13">
    <source>
        <dbReference type="ARBA" id="ARBA00036671"/>
    </source>
</evidence>
<evidence type="ECO:0000313" key="16">
    <source>
        <dbReference type="Proteomes" id="UP001217754"/>
    </source>
</evidence>
<evidence type="ECO:0000256" key="6">
    <source>
        <dbReference type="ARBA" id="ARBA00022692"/>
    </source>
</evidence>
<proteinExistence type="inferred from homology"/>
<dbReference type="EMBL" id="CP119958">
    <property type="protein sequence ID" value="WFD37721.1"/>
    <property type="molecule type" value="Genomic_DNA"/>
</dbReference>
<gene>
    <name evidence="15" type="ORF">MJAP1_000668</name>
</gene>
<keyword evidence="11 14" id="KW-0275">Fatty acid biosynthesis</keyword>
<evidence type="ECO:0000256" key="2">
    <source>
        <dbReference type="ARBA" id="ARBA00005194"/>
    </source>
</evidence>